<keyword evidence="2" id="KW-0540">Nuclease</keyword>
<dbReference type="InterPro" id="IPR013520">
    <property type="entry name" value="Ribonucl_H"/>
</dbReference>
<sequence length="224" mass="24644">MGGSTVRKLAEVTTVVPVSKQMTTSDPLVWIDCEMTGLDQSADALIEVAVVVTDYELKPLAEGIDVLIKPPAAALEQMDDYVRTMHTSSGLLAALEDGVTMETARSTVLDYVTSLVPEPRTAQLAGNSVGTDKAFLARDMPELIEHLHYRIVDVSSLKELAKRWYPRTFFHAPKKAGGHRALADILESIDELRYYREVLFPAGEGPSSQECKDVAERILNTPTR</sequence>
<dbReference type="InterPro" id="IPR012337">
    <property type="entry name" value="RNaseH-like_sf"/>
</dbReference>
<evidence type="ECO:0000256" key="1">
    <source>
        <dbReference type="ARBA" id="ARBA00009921"/>
    </source>
</evidence>
<dbReference type="NCBIfam" id="NF003765">
    <property type="entry name" value="PRK05359.1"/>
    <property type="match status" value="1"/>
</dbReference>
<dbReference type="Gene3D" id="3.30.420.10">
    <property type="entry name" value="Ribonuclease H-like superfamily/Ribonuclease H"/>
    <property type="match status" value="1"/>
</dbReference>
<accession>F2V0E1</accession>
<dbReference type="EMBL" id="ACRE02000010">
    <property type="protein sequence ID" value="EGE37895.2"/>
    <property type="molecule type" value="Genomic_DNA"/>
</dbReference>
<evidence type="ECO:0000256" key="5">
    <source>
        <dbReference type="ARBA" id="ARBA00057155"/>
    </source>
</evidence>
<reference evidence="8 9" key="2">
    <citation type="submission" date="2011-10" db="EMBL/GenBank/DDBJ databases">
        <title>The Genome Sequence of Actinomyces viscosus C505.</title>
        <authorList>
            <consortium name="The Broad Institute Genome Sequencing Platform"/>
            <consortium name="The Broad Institute Genome Sequencing Center for Infectious Disease"/>
            <person name="Earl A."/>
            <person name="Ward D."/>
            <person name="Feldgarden M."/>
            <person name="Gevers D."/>
            <person name="Sibley C.D."/>
            <person name="Field T.R."/>
            <person name="Grinwis M."/>
            <person name="Eshaghurshan C.S."/>
            <person name="Surette M.G."/>
            <person name="Young S.K."/>
            <person name="Zeng Q."/>
            <person name="Gargeya S."/>
            <person name="Fitzgerald M."/>
            <person name="Haas B."/>
            <person name="Abouelleil A."/>
            <person name="Alvarado L."/>
            <person name="Arachchi H.M."/>
            <person name="Berlin A."/>
            <person name="Brown A."/>
            <person name="Chapman S.B."/>
            <person name="Chen Z."/>
            <person name="Dunbar C."/>
            <person name="Freedman E."/>
            <person name="Gearin G."/>
            <person name="Goldberg J."/>
            <person name="Griggs A."/>
            <person name="Gujja S."/>
            <person name="Heiman D."/>
            <person name="Howarth C."/>
            <person name="Larson L."/>
            <person name="Lui A."/>
            <person name="MacDonald P.J.P."/>
            <person name="Montmayeur A."/>
            <person name="Murphy C."/>
            <person name="Neiman D."/>
            <person name="Pearson M."/>
            <person name="Priest M."/>
            <person name="Roberts A."/>
            <person name="Saif S."/>
            <person name="Shea T."/>
            <person name="Shenoy N."/>
            <person name="Sisk P."/>
            <person name="Stolte C."/>
            <person name="Sykes S."/>
            <person name="Wortman J."/>
            <person name="Nusbaum C."/>
            <person name="Birren B."/>
        </authorList>
    </citation>
    <scope>NUCLEOTIDE SEQUENCE [LARGE SCALE GENOMIC DNA]</scope>
    <source>
        <strain evidence="8 9">C505</strain>
    </source>
</reference>
<dbReference type="SMART" id="SM00479">
    <property type="entry name" value="EXOIII"/>
    <property type="match status" value="1"/>
</dbReference>
<dbReference type="HOGENOM" id="CLU_064761_3_0_11"/>
<dbReference type="Pfam" id="PF00929">
    <property type="entry name" value="RNase_T"/>
    <property type="match status" value="1"/>
</dbReference>
<evidence type="ECO:0000256" key="3">
    <source>
        <dbReference type="ARBA" id="ARBA00022801"/>
    </source>
</evidence>
<dbReference type="PANTHER" id="PTHR11046">
    <property type="entry name" value="OLIGORIBONUCLEASE, MITOCHONDRIAL"/>
    <property type="match status" value="1"/>
</dbReference>
<dbReference type="InterPro" id="IPR022894">
    <property type="entry name" value="Oligoribonuclease"/>
</dbReference>
<name>F2V0E1_ACTVI</name>
<evidence type="ECO:0000313" key="8">
    <source>
        <dbReference type="EMBL" id="EGE37895.2"/>
    </source>
</evidence>
<reference evidence="9" key="1">
    <citation type="submission" date="2010-02" db="EMBL/GenBank/DDBJ databases">
        <title>The Genome Sequence of Prevotella oris strain C735.</title>
        <authorList>
            <consortium name="The Broad Institute Genome Sequencing Platform"/>
            <person name="Ward D."/>
            <person name="Feldgarden M."/>
            <person name="Earl A."/>
            <person name="Young S.K."/>
            <person name="Zeng Q."/>
            <person name="Koehrsen M."/>
            <person name="Alvarado L."/>
            <person name="Berlin A."/>
            <person name="Bochicchio J."/>
            <person name="Borenstein D."/>
            <person name="Chapman S.B."/>
            <person name="Chen Z."/>
            <person name="Engels R."/>
            <person name="Freedman E."/>
            <person name="Gellesch M."/>
            <person name="Goldberg J."/>
            <person name="Griggs A."/>
            <person name="Gujja S."/>
            <person name="Heilman E."/>
            <person name="Heiman D."/>
            <person name="Hepburn T."/>
            <person name="Howarth C."/>
            <person name="Jen D."/>
            <person name="Larson L."/>
            <person name="Mehta T."/>
            <person name="Park D."/>
            <person name="Pearson M."/>
            <person name="Roberts A."/>
            <person name="Saif S."/>
            <person name="Shea T."/>
            <person name="Shenoy N."/>
            <person name="Sisk P."/>
            <person name="Stolte C."/>
            <person name="Sykes S."/>
            <person name="Thomson T."/>
            <person name="Walk T."/>
            <person name="White J."/>
            <person name="Yandava C."/>
            <person name="Sibley C.D."/>
            <person name="Field T.R."/>
            <person name="Grinwis M."/>
            <person name="Eshaghurshan C.S."/>
            <person name="Surette M.G."/>
            <person name="Haas B."/>
            <person name="Nusbaum C."/>
            <person name="Birren B."/>
        </authorList>
    </citation>
    <scope>NUCLEOTIDE SEQUENCE [LARGE SCALE GENOMIC DNA]</scope>
    <source>
        <strain evidence="9">C505</strain>
    </source>
</reference>
<dbReference type="AlphaFoldDB" id="F2V0E1"/>
<keyword evidence="3" id="KW-0378">Hydrolase</keyword>
<gene>
    <name evidence="8" type="ORF">HMPREF0059_02166</name>
</gene>
<keyword evidence="4" id="KW-0269">Exonuclease</keyword>
<dbReference type="InterPro" id="IPR036397">
    <property type="entry name" value="RNaseH_sf"/>
</dbReference>
<evidence type="ECO:0000259" key="7">
    <source>
        <dbReference type="SMART" id="SM00479"/>
    </source>
</evidence>
<dbReference type="GO" id="GO:0003676">
    <property type="term" value="F:nucleic acid binding"/>
    <property type="evidence" value="ECO:0007669"/>
    <property type="project" value="InterPro"/>
</dbReference>
<comment type="similarity">
    <text evidence="1">Belongs to the oligoribonuclease family.</text>
</comment>
<dbReference type="PANTHER" id="PTHR11046:SF0">
    <property type="entry name" value="OLIGORIBONUCLEASE, MITOCHONDRIAL"/>
    <property type="match status" value="1"/>
</dbReference>
<evidence type="ECO:0000313" key="9">
    <source>
        <dbReference type="Proteomes" id="UP000004668"/>
    </source>
</evidence>
<dbReference type="FunFam" id="3.30.420.10:FF:000003">
    <property type="entry name" value="Oligoribonuclease"/>
    <property type="match status" value="1"/>
</dbReference>
<evidence type="ECO:0000256" key="6">
    <source>
        <dbReference type="ARBA" id="ARBA00070964"/>
    </source>
</evidence>
<feature type="domain" description="Exonuclease" evidence="7">
    <location>
        <begin position="27"/>
        <end position="201"/>
    </location>
</feature>
<dbReference type="GO" id="GO:0000175">
    <property type="term" value="F:3'-5'-RNA exonuclease activity"/>
    <property type="evidence" value="ECO:0007669"/>
    <property type="project" value="InterPro"/>
</dbReference>
<protein>
    <recommendedName>
        <fullName evidence="6">Oligoribonuclease</fullName>
    </recommendedName>
</protein>
<evidence type="ECO:0000256" key="4">
    <source>
        <dbReference type="ARBA" id="ARBA00022839"/>
    </source>
</evidence>
<dbReference type="SUPFAM" id="SSF53098">
    <property type="entry name" value="Ribonuclease H-like"/>
    <property type="match status" value="1"/>
</dbReference>
<dbReference type="Proteomes" id="UP000004668">
    <property type="component" value="Unassembled WGS sequence"/>
</dbReference>
<comment type="caution">
    <text evidence="8">The sequence shown here is derived from an EMBL/GenBank/DDBJ whole genome shotgun (WGS) entry which is preliminary data.</text>
</comment>
<comment type="function">
    <text evidence="5">3'-to-5' exoribonuclease specific for small oligoribonucleotides.</text>
</comment>
<proteinExistence type="inferred from homology"/>
<dbReference type="CDD" id="cd06135">
    <property type="entry name" value="Orn"/>
    <property type="match status" value="1"/>
</dbReference>
<evidence type="ECO:0000256" key="2">
    <source>
        <dbReference type="ARBA" id="ARBA00022722"/>
    </source>
</evidence>
<organism evidence="8 9">
    <name type="scientific">Actinomyces viscosus C505</name>
    <dbReference type="NCBI Taxonomy" id="562973"/>
    <lineage>
        <taxon>Bacteria</taxon>
        <taxon>Bacillati</taxon>
        <taxon>Actinomycetota</taxon>
        <taxon>Actinomycetes</taxon>
        <taxon>Actinomycetales</taxon>
        <taxon>Actinomycetaceae</taxon>
        <taxon>Actinomyces</taxon>
    </lineage>
</organism>
<dbReference type="eggNOG" id="COG1949">
    <property type="taxonomic scope" value="Bacteria"/>
</dbReference>